<sequence length="291" mass="33757">MISFLIHFLISSAMAVSLESNCQKIVISEKEIKFAETKECKEKDLRQKSNLSRDVQNVFFVEGQKKNEFYIFYQKIEDTMFCKFPTDYIKVVGGTRKWSGLDQLGQVIGLINQQRVLRLNVSESTNTHKLCYPFPGFTRARKIRKSLLPEKMAAKNDLYVIFSKRMGSLFFINPNLNRFEFVMNTTREVTIMDAIIRKNGDLVMLTKNRTDAKFCMEQWDFESGVKMKEVCDLEATEGQVLIDFDSKLLRAYKKNEEIVFEERSFLGVPKMIKALKVGRGFNLSTAIETFD</sequence>
<proteinExistence type="predicted"/>
<name>A0A2K9NWQ8_BACTC</name>
<reference evidence="1 2" key="1">
    <citation type="submission" date="2018-01" db="EMBL/GenBank/DDBJ databases">
        <title>Complete genome sequence of Bacteriovorax stolpii DSM12778.</title>
        <authorList>
            <person name="Tang B."/>
            <person name="Chang J."/>
        </authorList>
    </citation>
    <scope>NUCLEOTIDE SEQUENCE [LARGE SCALE GENOMIC DNA]</scope>
    <source>
        <strain evidence="1 2">DSM 12778</strain>
    </source>
</reference>
<gene>
    <name evidence="1" type="ORF">C0V70_17965</name>
</gene>
<protein>
    <submittedName>
        <fullName evidence="1">Uncharacterized protein</fullName>
    </submittedName>
</protein>
<evidence type="ECO:0000313" key="1">
    <source>
        <dbReference type="EMBL" id="AUN99958.1"/>
    </source>
</evidence>
<dbReference type="RefSeq" id="WP_102245247.1">
    <property type="nucleotide sequence ID" value="NZ_CP025704.1"/>
</dbReference>
<accession>A0A2K9NWQ8</accession>
<dbReference type="KEGG" id="bsto:C0V70_17965"/>
<dbReference type="AlphaFoldDB" id="A0A2K9NWQ8"/>
<organism evidence="1 2">
    <name type="scientific">Bacteriovorax stolpii</name>
    <name type="common">Bdellovibrio stolpii</name>
    <dbReference type="NCBI Taxonomy" id="960"/>
    <lineage>
        <taxon>Bacteria</taxon>
        <taxon>Pseudomonadati</taxon>
        <taxon>Bdellovibrionota</taxon>
        <taxon>Bacteriovoracia</taxon>
        <taxon>Bacteriovoracales</taxon>
        <taxon>Bacteriovoracaceae</taxon>
        <taxon>Bacteriovorax</taxon>
    </lineage>
</organism>
<dbReference type="Proteomes" id="UP000235584">
    <property type="component" value="Chromosome"/>
</dbReference>
<evidence type="ECO:0000313" key="2">
    <source>
        <dbReference type="Proteomes" id="UP000235584"/>
    </source>
</evidence>
<keyword evidence="2" id="KW-1185">Reference proteome</keyword>
<dbReference type="EMBL" id="CP025704">
    <property type="protein sequence ID" value="AUN99958.1"/>
    <property type="molecule type" value="Genomic_DNA"/>
</dbReference>